<evidence type="ECO:0000313" key="1">
    <source>
        <dbReference type="EMBL" id="PME29321.1"/>
    </source>
</evidence>
<protein>
    <submittedName>
        <fullName evidence="1">Uncharacterized protein</fullName>
    </submittedName>
</protein>
<organism evidence="1 2">
    <name type="scientific">Vibrio lentus</name>
    <dbReference type="NCBI Taxonomy" id="136468"/>
    <lineage>
        <taxon>Bacteria</taxon>
        <taxon>Pseudomonadati</taxon>
        <taxon>Pseudomonadota</taxon>
        <taxon>Gammaproteobacteria</taxon>
        <taxon>Vibrionales</taxon>
        <taxon>Vibrionaceae</taxon>
        <taxon>Vibrio</taxon>
    </lineage>
</organism>
<keyword evidence="2" id="KW-1185">Reference proteome</keyword>
<reference evidence="1 2" key="1">
    <citation type="journal article" date="2018" name="Nature">
        <title>A major lineage of non-tailed dsDNA viruses as unrecognized killers of marine bacteria.</title>
        <authorList>
            <person name="Kauffman K.M."/>
            <person name="Hussain F.A."/>
            <person name="Yang J."/>
            <person name="Arevalo P."/>
            <person name="Brown J.M."/>
            <person name="Chang W.K."/>
            <person name="VanInsberghe D."/>
            <person name="Elsherbini J."/>
            <person name="Sharma R.S."/>
            <person name="Cutler M.B."/>
            <person name="Kelly L."/>
            <person name="Polz M.F."/>
        </authorList>
    </citation>
    <scope>NUCLEOTIDE SEQUENCE [LARGE SCALE GENOMIC DNA]</scope>
    <source>
        <strain evidence="1 2">10N.286.55.E1</strain>
    </source>
</reference>
<dbReference type="AlphaFoldDB" id="A0AA44VSW0"/>
<evidence type="ECO:0000313" key="2">
    <source>
        <dbReference type="Proteomes" id="UP000239763"/>
    </source>
</evidence>
<sequence length="98" mass="11334">MLKSKYKCLTCSYIGNLNFDYDTEQDVTYASFQGRVSCESCHTSIECQGELDILEGEPVDNPMDHLMNIYFEEEFDKHFVEISELNDSHKGPLDHLCK</sequence>
<proteinExistence type="predicted"/>
<dbReference type="Proteomes" id="UP000239763">
    <property type="component" value="Unassembled WGS sequence"/>
</dbReference>
<name>A0AA44VSW0_9VIBR</name>
<gene>
    <name evidence="1" type="ORF">BCV38_04385</name>
</gene>
<dbReference type="RefSeq" id="WP_102296414.1">
    <property type="nucleotide sequence ID" value="NZ_JAAHTI010000001.1"/>
</dbReference>
<comment type="caution">
    <text evidence="1">The sequence shown here is derived from an EMBL/GenBank/DDBJ whole genome shotgun (WGS) entry which is preliminary data.</text>
</comment>
<accession>A0AA44VSW0</accession>
<dbReference type="EMBL" id="MCSB01000013">
    <property type="protein sequence ID" value="PME29321.1"/>
    <property type="molecule type" value="Genomic_DNA"/>
</dbReference>